<name>A0A1J3CG41_NOCCA</name>
<dbReference type="Gene3D" id="1.25.40.10">
    <property type="entry name" value="Tetratricopeptide repeat domain"/>
    <property type="match status" value="1"/>
</dbReference>
<evidence type="ECO:0000256" key="1">
    <source>
        <dbReference type="ARBA" id="ARBA00007626"/>
    </source>
</evidence>
<dbReference type="GO" id="GO:0005739">
    <property type="term" value="C:mitochondrion"/>
    <property type="evidence" value="ECO:0007669"/>
    <property type="project" value="TreeGrafter"/>
</dbReference>
<dbReference type="InterPro" id="IPR011990">
    <property type="entry name" value="TPR-like_helical_dom_sf"/>
</dbReference>
<accession>A0A1J3CG41</accession>
<gene>
    <name evidence="2" type="ORF">GA_TR3442_c4_g1_i1_g.11074</name>
</gene>
<protein>
    <submittedName>
        <fullName evidence="2">Pentatricopeptide repeat-containing protein, mitochondrial</fullName>
    </submittedName>
</protein>
<organism evidence="2">
    <name type="scientific">Noccaea caerulescens</name>
    <name type="common">Alpine penny-cress</name>
    <name type="synonym">Thlaspi caerulescens</name>
    <dbReference type="NCBI Taxonomy" id="107243"/>
    <lineage>
        <taxon>Eukaryota</taxon>
        <taxon>Viridiplantae</taxon>
        <taxon>Streptophyta</taxon>
        <taxon>Embryophyta</taxon>
        <taxon>Tracheophyta</taxon>
        <taxon>Spermatophyta</taxon>
        <taxon>Magnoliopsida</taxon>
        <taxon>eudicotyledons</taxon>
        <taxon>Gunneridae</taxon>
        <taxon>Pentapetalae</taxon>
        <taxon>rosids</taxon>
        <taxon>malvids</taxon>
        <taxon>Brassicales</taxon>
        <taxon>Brassicaceae</taxon>
        <taxon>Coluteocarpeae</taxon>
        <taxon>Noccaea</taxon>
    </lineage>
</organism>
<dbReference type="AlphaFoldDB" id="A0A1J3CG41"/>
<reference evidence="2" key="1">
    <citation type="submission" date="2016-07" db="EMBL/GenBank/DDBJ databases">
        <title>De novo transcriptome assembly of four accessions of the metal hyperaccumulator plant Noccaea caerulescens.</title>
        <authorList>
            <person name="Blande D."/>
            <person name="Halimaa P."/>
            <person name="Tervahauta A.I."/>
            <person name="Aarts M.G."/>
            <person name="Karenlampi S.O."/>
        </authorList>
    </citation>
    <scope>NUCLEOTIDE SEQUENCE</scope>
</reference>
<evidence type="ECO:0000313" key="2">
    <source>
        <dbReference type="EMBL" id="JAU04784.1"/>
    </source>
</evidence>
<dbReference type="EMBL" id="GEVI01027536">
    <property type="protein sequence ID" value="JAU04784.1"/>
    <property type="molecule type" value="Transcribed_RNA"/>
</dbReference>
<dbReference type="PANTHER" id="PTHR45717">
    <property type="entry name" value="OS12G0527900 PROTEIN"/>
    <property type="match status" value="1"/>
</dbReference>
<dbReference type="PANTHER" id="PTHR45717:SF20">
    <property type="entry name" value="OS07G0598500 PROTEIN"/>
    <property type="match status" value="1"/>
</dbReference>
<sequence length="129" mass="15018">MSIELNPSSHLCLGLAQSHRRRPSWNWKASVYIVMKKENVAPDNYSFRICINAFGAMSDLERIGSVLQDMERQRDKAIELLKMSETRLVSKDGEGYNHLIMLYARLGNKTEVIRLWEQDRNQCRNQCNS</sequence>
<proteinExistence type="inferred from homology"/>
<comment type="similarity">
    <text evidence="1">Belongs to the PPR family. P subfamily.</text>
</comment>